<protein>
    <submittedName>
        <fullName evidence="4">Uncharacterized protein</fullName>
    </submittedName>
</protein>
<dbReference type="GO" id="GO:0031491">
    <property type="term" value="F:nucleosome binding"/>
    <property type="evidence" value="ECO:0007669"/>
    <property type="project" value="TreeGrafter"/>
</dbReference>
<feature type="region of interest" description="Disordered" evidence="3">
    <location>
        <begin position="591"/>
        <end position="624"/>
    </location>
</feature>
<keyword evidence="5" id="KW-1185">Reference proteome</keyword>
<evidence type="ECO:0000256" key="1">
    <source>
        <dbReference type="ARBA" id="ARBA00004123"/>
    </source>
</evidence>
<dbReference type="GO" id="GO:0005634">
    <property type="term" value="C:nucleus"/>
    <property type="evidence" value="ECO:0007669"/>
    <property type="project" value="UniProtKB-SubCell"/>
</dbReference>
<feature type="region of interest" description="Disordered" evidence="3">
    <location>
        <begin position="327"/>
        <end position="384"/>
    </location>
</feature>
<dbReference type="InterPro" id="IPR033053">
    <property type="entry name" value="Hir3/CABIN1"/>
</dbReference>
<dbReference type="PANTHER" id="PTHR15502:SF7">
    <property type="entry name" value="CALCINEURIN-BINDING PROTEIN CABIN-1"/>
    <property type="match status" value="1"/>
</dbReference>
<dbReference type="Gene3D" id="1.25.40.10">
    <property type="entry name" value="Tetratricopeptide repeat domain"/>
    <property type="match status" value="2"/>
</dbReference>
<evidence type="ECO:0000256" key="3">
    <source>
        <dbReference type="SAM" id="MobiDB-lite"/>
    </source>
</evidence>
<evidence type="ECO:0000313" key="5">
    <source>
        <dbReference type="Proteomes" id="UP000316621"/>
    </source>
</evidence>
<sequence length="1130" mass="127256">MFAIAAINDTDSAAQWEPLAPTKEAQEFHLSQTYHEGLLKLQVKDYAKARELLESVLKDPLISNAQVESSSSDGHMLQLRFLTLKNLANVFLQQGPSHYENALHCYLQAVEIDNKDCCLEPTGNTIMFDGLVKYITLGKLLEVLIAIRDEVVCLSVAELILRHWPSHSRALHVKNTIEESEPVPFAPKGIDKLEPKHVRLKFLDKRKATDEVINGDVAVKRSCKSIELNLLHPSWTSLADAIMGVILPVNENVPGPEIVLNQDGQVNGKPSPKRSKILSENADVQESSGAQAHQTSESISGNSKLERGMDTRLSIKLPTRAEVETVLGSAEGENMSQVDGTPEKANVSKEKEACTDEEQHTQERRSTRLERLRSRKPGKEEMDLSTSRDLAKVVVQFLEPFIVGRSETVVGVNVSVSIVGDIQSLLLTVMCNIISTFLCKKYSELATEDQMEQLESHWFVDAANAFCRLQHLNQSVPCKSQVDLIVAVHELLAEYGLCCAGKDSEGEEGTFLKLAIKHLLALDMKLKSSLHSTDKALETQSQKSPVENNHLKTPISESILNTSADTLTSVVEFEEDKQMSTNKEAIELEEMTSEGDASHISSSKDEGAEHGTIGVEGKDENHDDDVESEEIELRIEEALDQSLFCLYGLHLKSPDSMSEDDLAIHKNTSRGDYQTKEQCADVFHYLLPYAKASSRAGLMKVRKVLRSIRKHFPQPPEEMLRENSLSNFFDNPDLCEEKLIEEAGYDGFLDHVMKLIFPKGVNHKQSNTYIGGSSEPYAEVYGNLYYILAQAEEMSATDKWPGFVLTKEGEKFIEQNANLFKYDLLYNPLRFESWQELANIFDEEVDLLLNNGSKHINVVGWRKNTSLPQRVEISRRRSRRCLLMSLALSKTPIQQSEMHELLTLVYYDGIQNVVPIYDQRSVLPTKDESWITFCQNSINHFEKAFSNKPDWSHAFYLGKLCVKLGYPYEKAFSYYEKAINLNPSAVDPFYRMHTSRLKLLHTCVKHNLEALKVVAAYSFNQSTKETAMNLIDQTVCGTPNFGGNSNETKPEGLTNVVQLDEAWHVLYSDCLSAIEVCVEGELKHFHKTRYTLAQGWYRKGESGDLERAKDELSFCFKSSWSSFTINMARK</sequence>
<feature type="region of interest" description="Disordered" evidence="3">
    <location>
        <begin position="280"/>
        <end position="307"/>
    </location>
</feature>
<reference evidence="4 5" key="1">
    <citation type="journal article" date="2018" name="Science">
        <title>The opium poppy genome and morphinan production.</title>
        <authorList>
            <person name="Guo L."/>
            <person name="Winzer T."/>
            <person name="Yang X."/>
            <person name="Li Y."/>
            <person name="Ning Z."/>
            <person name="He Z."/>
            <person name="Teodor R."/>
            <person name="Lu Y."/>
            <person name="Bowser T.A."/>
            <person name="Graham I.A."/>
            <person name="Ye K."/>
        </authorList>
    </citation>
    <scope>NUCLEOTIDE SEQUENCE [LARGE SCALE GENOMIC DNA]</scope>
    <source>
        <strain evidence="5">cv. HN1</strain>
        <tissue evidence="4">Leaves</tissue>
    </source>
</reference>
<dbReference type="Proteomes" id="UP000316621">
    <property type="component" value="Chromosome 2"/>
</dbReference>
<feature type="region of interest" description="Disordered" evidence="3">
    <location>
        <begin position="535"/>
        <end position="557"/>
    </location>
</feature>
<dbReference type="GO" id="GO:0006325">
    <property type="term" value="P:chromatin organization"/>
    <property type="evidence" value="ECO:0007669"/>
    <property type="project" value="InterPro"/>
</dbReference>
<keyword evidence="2" id="KW-0539">Nucleus</keyword>
<dbReference type="InterPro" id="IPR011990">
    <property type="entry name" value="TPR-like_helical_dom_sf"/>
</dbReference>
<proteinExistence type="predicted"/>
<dbReference type="EMBL" id="CM010716">
    <property type="protein sequence ID" value="RZC51508.1"/>
    <property type="molecule type" value="Genomic_DNA"/>
</dbReference>
<dbReference type="PANTHER" id="PTHR15502">
    <property type="entry name" value="CALCINEURIN-BINDING PROTEIN CABIN 1-RELATED"/>
    <property type="match status" value="1"/>
</dbReference>
<feature type="compositionally biased region" description="Polar residues" evidence="3">
    <location>
        <begin position="538"/>
        <end position="547"/>
    </location>
</feature>
<feature type="compositionally biased region" description="Polar residues" evidence="3">
    <location>
        <begin position="282"/>
        <end position="303"/>
    </location>
</feature>
<feature type="compositionally biased region" description="Basic and acidic residues" evidence="3">
    <location>
        <begin position="346"/>
        <end position="382"/>
    </location>
</feature>
<gene>
    <name evidence="4" type="ORF">C5167_019933</name>
</gene>
<name>A0A4Y7IVH9_PAPSO</name>
<comment type="subcellular location">
    <subcellularLocation>
        <location evidence="1">Nucleus</location>
    </subcellularLocation>
</comment>
<dbReference type="AlphaFoldDB" id="A0A4Y7IVH9"/>
<dbReference type="Gramene" id="RZC51508">
    <property type="protein sequence ID" value="RZC51508"/>
    <property type="gene ID" value="C5167_019933"/>
</dbReference>
<dbReference type="STRING" id="3469.A0A4Y7IVH9"/>
<accession>A0A4Y7IVH9</accession>
<dbReference type="SUPFAM" id="SSF48452">
    <property type="entry name" value="TPR-like"/>
    <property type="match status" value="2"/>
</dbReference>
<evidence type="ECO:0000256" key="2">
    <source>
        <dbReference type="ARBA" id="ARBA00023242"/>
    </source>
</evidence>
<organism evidence="4 5">
    <name type="scientific">Papaver somniferum</name>
    <name type="common">Opium poppy</name>
    <dbReference type="NCBI Taxonomy" id="3469"/>
    <lineage>
        <taxon>Eukaryota</taxon>
        <taxon>Viridiplantae</taxon>
        <taxon>Streptophyta</taxon>
        <taxon>Embryophyta</taxon>
        <taxon>Tracheophyta</taxon>
        <taxon>Spermatophyta</taxon>
        <taxon>Magnoliopsida</taxon>
        <taxon>Ranunculales</taxon>
        <taxon>Papaveraceae</taxon>
        <taxon>Papaveroideae</taxon>
        <taxon>Papaver</taxon>
    </lineage>
</organism>
<evidence type="ECO:0000313" key="4">
    <source>
        <dbReference type="EMBL" id="RZC51508.1"/>
    </source>
</evidence>